<dbReference type="SUPFAM" id="SSF47986">
    <property type="entry name" value="DEATH domain"/>
    <property type="match status" value="1"/>
</dbReference>
<keyword evidence="5" id="KW-0788">Thiol protease</keyword>
<evidence type="ECO:0000256" key="6">
    <source>
        <dbReference type="ARBA" id="ARBA00023145"/>
    </source>
</evidence>
<dbReference type="EMBL" id="JBAMIC010000019">
    <property type="protein sequence ID" value="KAK7093978.1"/>
    <property type="molecule type" value="Genomic_DNA"/>
</dbReference>
<dbReference type="PROSITE" id="PS50207">
    <property type="entry name" value="CASPASE_P10"/>
    <property type="match status" value="1"/>
</dbReference>
<sequence>MAMEPARRKRLQQLWVKLLENVTEYDRIIDGLFQADVLTGPMKEKVKAKHGTDQLRAILDILPKRGNHAFDVFYDVLVDSGEDIAADLLCPERAEERKKNQFKIFTSPSGVQESRVAPIALPEDDELPSRWPDIEAHDPFRTTVVHVPDNDTLMKNRFERAVAGSGAVYPLHRPERGIFLLLSNQYFKDARANNIELADRDGTAKDCHALDTLFCQLGFHVVKRLNLTAEEMLNKIKEQAAKDHTNYDCFACAVLTHGEKDHIYGTDGKLVSLDLFRDAVDGDNCPTLVGKPKLFFIQACQGQKLDGGVGAGGYGAAGPDPSKPTATIDQDMDQVASNLVNIKLRDKTDHDAAKEGRVSSKSDVFVALATVPDYVSWRNTEWGTWFVQALVYVLSRLAHKYDLMQLMTKVNRLVSKAETRKGLKQVSVFKSALTSDLYFFPGLQRGIVSSHSEVDMAKPEKLSPPSVPVQSASVQPSEQLLAPAQQAQSQPISLGSGITAQPSSDGVDGMSRLVE</sequence>
<proteinExistence type="inferred from homology"/>
<evidence type="ECO:0000256" key="3">
    <source>
        <dbReference type="ARBA" id="ARBA00022703"/>
    </source>
</evidence>
<feature type="compositionally biased region" description="Low complexity" evidence="8">
    <location>
        <begin position="468"/>
        <end position="494"/>
    </location>
</feature>
<dbReference type="Pfam" id="PF00656">
    <property type="entry name" value="Peptidase_C14"/>
    <property type="match status" value="1"/>
</dbReference>
<evidence type="ECO:0000256" key="2">
    <source>
        <dbReference type="ARBA" id="ARBA00022670"/>
    </source>
</evidence>
<keyword evidence="2" id="KW-0645">Protease</keyword>
<evidence type="ECO:0000256" key="7">
    <source>
        <dbReference type="RuleBase" id="RU003971"/>
    </source>
</evidence>
<dbReference type="CDD" id="cd00032">
    <property type="entry name" value="CASc"/>
    <property type="match status" value="1"/>
</dbReference>
<dbReference type="SUPFAM" id="SSF52129">
    <property type="entry name" value="Caspase-like"/>
    <property type="match status" value="1"/>
</dbReference>
<dbReference type="Proteomes" id="UP001374579">
    <property type="component" value="Unassembled WGS sequence"/>
</dbReference>
<evidence type="ECO:0000313" key="13">
    <source>
        <dbReference type="Proteomes" id="UP001374579"/>
    </source>
</evidence>
<feature type="region of interest" description="Disordered" evidence="8">
    <location>
        <begin position="455"/>
        <end position="515"/>
    </location>
</feature>
<evidence type="ECO:0000256" key="5">
    <source>
        <dbReference type="ARBA" id="ARBA00022807"/>
    </source>
</evidence>
<dbReference type="PANTHER" id="PTHR47901">
    <property type="entry name" value="CASPASE RECRUITMENT DOMAIN-CONTAINING PROTEIN 18"/>
    <property type="match status" value="1"/>
</dbReference>
<dbReference type="GO" id="GO:0004197">
    <property type="term" value="F:cysteine-type endopeptidase activity"/>
    <property type="evidence" value="ECO:0007669"/>
    <property type="project" value="InterPro"/>
</dbReference>
<dbReference type="Gene3D" id="1.10.533.10">
    <property type="entry name" value="Death Domain, Fas"/>
    <property type="match status" value="1"/>
</dbReference>
<organism evidence="12 13">
    <name type="scientific">Littorina saxatilis</name>
    <dbReference type="NCBI Taxonomy" id="31220"/>
    <lineage>
        <taxon>Eukaryota</taxon>
        <taxon>Metazoa</taxon>
        <taxon>Spiralia</taxon>
        <taxon>Lophotrochozoa</taxon>
        <taxon>Mollusca</taxon>
        <taxon>Gastropoda</taxon>
        <taxon>Caenogastropoda</taxon>
        <taxon>Littorinimorpha</taxon>
        <taxon>Littorinoidea</taxon>
        <taxon>Littorinidae</taxon>
        <taxon>Littorina</taxon>
    </lineage>
</organism>
<dbReference type="InterPro" id="IPR011600">
    <property type="entry name" value="Pept_C14_caspase"/>
</dbReference>
<accession>A0AAN9G3E7</accession>
<dbReference type="GO" id="GO:0042981">
    <property type="term" value="P:regulation of apoptotic process"/>
    <property type="evidence" value="ECO:0007669"/>
    <property type="project" value="InterPro"/>
</dbReference>
<evidence type="ECO:0000259" key="11">
    <source>
        <dbReference type="PROSITE" id="PS50209"/>
    </source>
</evidence>
<dbReference type="SMART" id="SM00115">
    <property type="entry name" value="CASc"/>
    <property type="match status" value="1"/>
</dbReference>
<dbReference type="InterPro" id="IPR015917">
    <property type="entry name" value="Pept_C14A"/>
</dbReference>
<evidence type="ECO:0000256" key="1">
    <source>
        <dbReference type="ARBA" id="ARBA00010134"/>
    </source>
</evidence>
<dbReference type="CDD" id="cd01671">
    <property type="entry name" value="CARD"/>
    <property type="match status" value="1"/>
</dbReference>
<dbReference type="InterPro" id="IPR001309">
    <property type="entry name" value="Pept_C14_p20"/>
</dbReference>
<name>A0AAN9G3E7_9CAEN</name>
<dbReference type="SMART" id="SM00114">
    <property type="entry name" value="CARD"/>
    <property type="match status" value="1"/>
</dbReference>
<dbReference type="Pfam" id="PF00619">
    <property type="entry name" value="CARD"/>
    <property type="match status" value="1"/>
</dbReference>
<dbReference type="GO" id="GO:0006915">
    <property type="term" value="P:apoptotic process"/>
    <property type="evidence" value="ECO:0007669"/>
    <property type="project" value="UniProtKB-KW"/>
</dbReference>
<evidence type="ECO:0000259" key="9">
    <source>
        <dbReference type="PROSITE" id="PS50207"/>
    </source>
</evidence>
<dbReference type="InterPro" id="IPR002138">
    <property type="entry name" value="Pept_C14_p10"/>
</dbReference>
<dbReference type="GO" id="GO:0006508">
    <property type="term" value="P:proteolysis"/>
    <property type="evidence" value="ECO:0007669"/>
    <property type="project" value="UniProtKB-KW"/>
</dbReference>
<keyword evidence="6" id="KW-0865">Zymogen</keyword>
<dbReference type="Gene3D" id="3.40.50.1460">
    <property type="match status" value="1"/>
</dbReference>
<feature type="domain" description="CARD" evidence="11">
    <location>
        <begin position="3"/>
        <end position="92"/>
    </location>
</feature>
<feature type="domain" description="Caspase family p20" evidence="10">
    <location>
        <begin position="175"/>
        <end position="304"/>
    </location>
</feature>
<dbReference type="InterPro" id="IPR011029">
    <property type="entry name" value="DEATH-like_dom_sf"/>
</dbReference>
<evidence type="ECO:0000256" key="8">
    <source>
        <dbReference type="SAM" id="MobiDB-lite"/>
    </source>
</evidence>
<dbReference type="PROSITE" id="PS50208">
    <property type="entry name" value="CASPASE_P20"/>
    <property type="match status" value="1"/>
</dbReference>
<feature type="domain" description="Caspase family p10" evidence="9">
    <location>
        <begin position="357"/>
        <end position="441"/>
    </location>
</feature>
<dbReference type="InterPro" id="IPR001315">
    <property type="entry name" value="CARD"/>
</dbReference>
<dbReference type="PROSITE" id="PS50209">
    <property type="entry name" value="CARD"/>
    <property type="match status" value="1"/>
</dbReference>
<dbReference type="PROSITE" id="PS01122">
    <property type="entry name" value="CASPASE_CYS"/>
    <property type="match status" value="1"/>
</dbReference>
<dbReference type="PRINTS" id="PR00376">
    <property type="entry name" value="IL1BCENZYME"/>
</dbReference>
<keyword evidence="3" id="KW-0053">Apoptosis</keyword>
<keyword evidence="4" id="KW-0378">Hydrolase</keyword>
<keyword evidence="13" id="KW-1185">Reference proteome</keyword>
<comment type="caution">
    <text evidence="12">The sequence shown here is derived from an EMBL/GenBank/DDBJ whole genome shotgun (WGS) entry which is preliminary data.</text>
</comment>
<evidence type="ECO:0000259" key="10">
    <source>
        <dbReference type="PROSITE" id="PS50208"/>
    </source>
</evidence>
<reference evidence="12 13" key="1">
    <citation type="submission" date="2024-02" db="EMBL/GenBank/DDBJ databases">
        <title>Chromosome-scale genome assembly of the rough periwinkle Littorina saxatilis.</title>
        <authorList>
            <person name="De Jode A."/>
            <person name="Faria R."/>
            <person name="Formenti G."/>
            <person name="Sims Y."/>
            <person name="Smith T.P."/>
            <person name="Tracey A."/>
            <person name="Wood J.M.D."/>
            <person name="Zagrodzka Z.B."/>
            <person name="Johannesson K."/>
            <person name="Butlin R.K."/>
            <person name="Leder E.H."/>
        </authorList>
    </citation>
    <scope>NUCLEOTIDE SEQUENCE [LARGE SCALE GENOMIC DNA]</scope>
    <source>
        <strain evidence="12">Snail1</strain>
        <tissue evidence="12">Muscle</tissue>
    </source>
</reference>
<dbReference type="PROSITE" id="PS01121">
    <property type="entry name" value="CASPASE_HIS"/>
    <property type="match status" value="1"/>
</dbReference>
<dbReference type="PANTHER" id="PTHR47901:SF8">
    <property type="entry name" value="CASPASE-3"/>
    <property type="match status" value="1"/>
</dbReference>
<evidence type="ECO:0000313" key="12">
    <source>
        <dbReference type="EMBL" id="KAK7093978.1"/>
    </source>
</evidence>
<dbReference type="InterPro" id="IPR029030">
    <property type="entry name" value="Caspase-like_dom_sf"/>
</dbReference>
<protein>
    <submittedName>
        <fullName evidence="12">Uncharacterized protein</fullName>
    </submittedName>
</protein>
<gene>
    <name evidence="12" type="ORF">V1264_007657</name>
</gene>
<evidence type="ECO:0000256" key="4">
    <source>
        <dbReference type="ARBA" id="ARBA00022801"/>
    </source>
</evidence>
<dbReference type="AlphaFoldDB" id="A0AAN9G3E7"/>
<dbReference type="InterPro" id="IPR002398">
    <property type="entry name" value="Pept_C14"/>
</dbReference>
<dbReference type="InterPro" id="IPR033139">
    <property type="entry name" value="Caspase_cys_AS"/>
</dbReference>
<dbReference type="InterPro" id="IPR016129">
    <property type="entry name" value="Caspase_his_AS"/>
</dbReference>
<comment type="similarity">
    <text evidence="1 7">Belongs to the peptidase C14A family.</text>
</comment>